<dbReference type="Pfam" id="PF25104">
    <property type="entry name" value="DUF7812"/>
    <property type="match status" value="1"/>
</dbReference>
<name>A0A498HQE5_MALDO</name>
<gene>
    <name evidence="3" type="ORF">DVH24_016508</name>
</gene>
<evidence type="ECO:0000256" key="1">
    <source>
        <dbReference type="SAM" id="MobiDB-lite"/>
    </source>
</evidence>
<dbReference type="InterPro" id="IPR056714">
    <property type="entry name" value="DUF7812"/>
</dbReference>
<proteinExistence type="predicted"/>
<evidence type="ECO:0000313" key="4">
    <source>
        <dbReference type="Proteomes" id="UP000290289"/>
    </source>
</evidence>
<feature type="compositionally biased region" description="Basic residues" evidence="1">
    <location>
        <begin position="1"/>
        <end position="13"/>
    </location>
</feature>
<dbReference type="EMBL" id="RDQH01000341">
    <property type="protein sequence ID" value="RXH73686.1"/>
    <property type="molecule type" value="Genomic_DNA"/>
</dbReference>
<organism evidence="3 4">
    <name type="scientific">Malus domestica</name>
    <name type="common">Apple</name>
    <name type="synonym">Pyrus malus</name>
    <dbReference type="NCBI Taxonomy" id="3750"/>
    <lineage>
        <taxon>Eukaryota</taxon>
        <taxon>Viridiplantae</taxon>
        <taxon>Streptophyta</taxon>
        <taxon>Embryophyta</taxon>
        <taxon>Tracheophyta</taxon>
        <taxon>Spermatophyta</taxon>
        <taxon>Magnoliopsida</taxon>
        <taxon>eudicotyledons</taxon>
        <taxon>Gunneridae</taxon>
        <taxon>Pentapetalae</taxon>
        <taxon>rosids</taxon>
        <taxon>fabids</taxon>
        <taxon>Rosales</taxon>
        <taxon>Rosaceae</taxon>
        <taxon>Amygdaloideae</taxon>
        <taxon>Maleae</taxon>
        <taxon>Malus</taxon>
    </lineage>
</organism>
<feature type="region of interest" description="Disordered" evidence="1">
    <location>
        <begin position="1"/>
        <end position="27"/>
    </location>
</feature>
<sequence length="854" mass="94969">MGSKSKRHRKRRSPAMEEAPTPNHTPPLNFQTLISAIQSPEGLKMPLLKRLCFLLAPLLRNETMHFSNFEGALNNGGVEVKLGDTQSLIYVLYKELDRRFKLFFSALCDVSATRGPRHVDSHTDMLAAPDELPLLLRCCILVLTLADPTILVEKTQFLLSVLRKLIYLVTSGGDEKNKSVTFQKFVSSRCTFTDAVGSSTTVSEDFVSSLCLIEVSDPWCPALSAVLEIFADELVMCRLLREYFILVDSSSCTTEMLFRCHAVKGDIGSVLEVISAHFILSVYGKRAYRNFLKRLFCDFGKHCRVPELSLKATVILLLNPIMLSAPKMLQTHLFLLVSESIDVDMSLNARPDLRLMDCYLTAFERSVLLYTSHMSSSLMDFHRLGVKCSSSSSTGSRMLGRSCQPSFESYIQQVTRDKMCDLVTHSDSLWDSYLCDMFCGTKSDLMDSAVAYINESQHVFDESCKDDIVSVLRSIIHGSFSCGVGDSVLYRKGDTSPQDIYLLASILKLMSTSLLKAIWCLRHGGHLGSPKTLKDASSKEYDFIVGVIGCFHQFNVSLPNQKFLLDMMNTHPSMHKASKWMLLHFSGLLSLGFGSGIDFLVKGCISTIMSLLNLYVYEDGDIVALSSLLLSGSRTSSSGLPSDKITGGLAKKKSTRRVASKFQKIQTLHLSKVSLTNSHRRSQSEVAETTENACIMRCTTESSDGIEEKTEETCNGKVFLNLLLGRSQESEIEELADFIACEPGRDYSSWLKDLQKYRGMMYKKKRAARWEKRKYAWKCMLRKKSANVVRAASAQVMVAKCKGSGGLYTEESGGYAEISCHLSGPREEDGVDEESNRLAVAAVGGGRQFLNQGG</sequence>
<keyword evidence="4" id="KW-1185">Reference proteome</keyword>
<dbReference type="PANTHER" id="PTHR36786">
    <property type="entry name" value="2-ISOPROPYLMALATE SYNTHASE"/>
    <property type="match status" value="1"/>
</dbReference>
<evidence type="ECO:0000313" key="3">
    <source>
        <dbReference type="EMBL" id="RXH73686.1"/>
    </source>
</evidence>
<comment type="caution">
    <text evidence="3">The sequence shown here is derived from an EMBL/GenBank/DDBJ whole genome shotgun (WGS) entry which is preliminary data.</text>
</comment>
<feature type="domain" description="DUF7812" evidence="2">
    <location>
        <begin position="134"/>
        <end position="625"/>
    </location>
</feature>
<dbReference type="PANTHER" id="PTHR36786:SF1">
    <property type="entry name" value="2-ISOPROPYLMALATE SYNTHASE"/>
    <property type="match status" value="1"/>
</dbReference>
<accession>A0A498HQE5</accession>
<protein>
    <recommendedName>
        <fullName evidence="2">DUF7812 domain-containing protein</fullName>
    </recommendedName>
</protein>
<dbReference type="Proteomes" id="UP000290289">
    <property type="component" value="Chromosome 15"/>
</dbReference>
<evidence type="ECO:0000259" key="2">
    <source>
        <dbReference type="Pfam" id="PF25104"/>
    </source>
</evidence>
<reference evidence="3 4" key="1">
    <citation type="submission" date="2018-10" db="EMBL/GenBank/DDBJ databases">
        <title>A high-quality apple genome assembly.</title>
        <authorList>
            <person name="Hu J."/>
        </authorList>
    </citation>
    <scope>NUCLEOTIDE SEQUENCE [LARGE SCALE GENOMIC DNA]</scope>
    <source>
        <strain evidence="4">cv. HFTH1</strain>
        <tissue evidence="3">Young leaf</tissue>
    </source>
</reference>
<dbReference type="AlphaFoldDB" id="A0A498HQE5"/>